<name>A0ABM6XZ22_9PROT</name>
<protein>
    <submittedName>
        <fullName evidence="1">DUF3088 domain-containing protein</fullName>
    </submittedName>
</protein>
<dbReference type="RefSeq" id="WP_064790101.1">
    <property type="nucleotide sequence ID" value="NZ_CP031555.1"/>
</dbReference>
<dbReference type="Pfam" id="PF11287">
    <property type="entry name" value="DUF3088"/>
    <property type="match status" value="1"/>
</dbReference>
<dbReference type="Proteomes" id="UP000256971">
    <property type="component" value="Chromosome"/>
</dbReference>
<keyword evidence="2" id="KW-1185">Reference proteome</keyword>
<reference evidence="1 2" key="1">
    <citation type="submission" date="2018-08" db="EMBL/GenBank/DDBJ databases">
        <title>Complete genome sequence of type strain Thalassospira indica MCCC 1A01103T, isolated from isolated from deep seawater of the Indian Ocean.</title>
        <authorList>
            <person name="Liu Y."/>
        </authorList>
    </citation>
    <scope>NUCLEOTIDE SEQUENCE [LARGE SCALE GENOMIC DNA]</scope>
    <source>
        <strain evidence="1 2">PB8BT</strain>
    </source>
</reference>
<proteinExistence type="predicted"/>
<evidence type="ECO:0000313" key="2">
    <source>
        <dbReference type="Proteomes" id="UP000256971"/>
    </source>
</evidence>
<dbReference type="EMBL" id="CP031555">
    <property type="protein sequence ID" value="AXO14488.1"/>
    <property type="molecule type" value="Genomic_DNA"/>
</dbReference>
<organism evidence="1 2">
    <name type="scientific">Thalassospira indica</name>
    <dbReference type="NCBI Taxonomy" id="1891279"/>
    <lineage>
        <taxon>Bacteria</taxon>
        <taxon>Pseudomonadati</taxon>
        <taxon>Pseudomonadota</taxon>
        <taxon>Alphaproteobacteria</taxon>
        <taxon>Rhodospirillales</taxon>
        <taxon>Thalassospiraceae</taxon>
        <taxon>Thalassospira</taxon>
    </lineage>
</organism>
<gene>
    <name evidence="1" type="ORF">DY252_09850</name>
</gene>
<dbReference type="InterPro" id="IPR021439">
    <property type="entry name" value="DUF3088"/>
</dbReference>
<sequence>MPDLERDTIFLLKPDFEDPAWPNQRFYCWHCALIDGVLGSFPDLLAGLDIRHINWPRPRHDVIALLGEDHQSLPVMILKSGDTSSLQTGTANGHAFIDGKDNILLALSERHGFPVPHP</sequence>
<accession>A0ABM6XZ22</accession>
<evidence type="ECO:0000313" key="1">
    <source>
        <dbReference type="EMBL" id="AXO14488.1"/>
    </source>
</evidence>